<sequence length="141" mass="15896">MLCFFNLQSTNLLNNRSIHHLQLIRGRVAGVAASIGRPRHPSSSRGMVSTPTPEPFFGELNKSRGFLLQCSLVFNWSPQLFPDVAGRISYIVGLLRGRALSWAELFIDETSILSLNYSDFLAQFKRTFTFSLCEEEAAKRL</sequence>
<dbReference type="InterPro" id="IPR032549">
    <property type="entry name" value="DUF4939"/>
</dbReference>
<evidence type="ECO:0000259" key="1">
    <source>
        <dbReference type="Pfam" id="PF16297"/>
    </source>
</evidence>
<dbReference type="Pfam" id="PF16297">
    <property type="entry name" value="DUF4939"/>
    <property type="match status" value="1"/>
</dbReference>
<feature type="domain" description="DUF4939" evidence="1">
    <location>
        <begin position="36"/>
        <end position="134"/>
    </location>
</feature>
<name>A0A3Q2TF56_FUNHE</name>
<evidence type="ECO:0000313" key="3">
    <source>
        <dbReference type="Proteomes" id="UP000265000"/>
    </source>
</evidence>
<organism evidence="2 3">
    <name type="scientific">Fundulus heteroclitus</name>
    <name type="common">Killifish</name>
    <name type="synonym">Mummichog</name>
    <dbReference type="NCBI Taxonomy" id="8078"/>
    <lineage>
        <taxon>Eukaryota</taxon>
        <taxon>Metazoa</taxon>
        <taxon>Chordata</taxon>
        <taxon>Craniata</taxon>
        <taxon>Vertebrata</taxon>
        <taxon>Euteleostomi</taxon>
        <taxon>Actinopterygii</taxon>
        <taxon>Neopterygii</taxon>
        <taxon>Teleostei</taxon>
        <taxon>Neoteleostei</taxon>
        <taxon>Acanthomorphata</taxon>
        <taxon>Ovalentaria</taxon>
        <taxon>Atherinomorphae</taxon>
        <taxon>Cyprinodontiformes</taxon>
        <taxon>Fundulidae</taxon>
        <taxon>Fundulus</taxon>
    </lineage>
</organism>
<proteinExistence type="predicted"/>
<evidence type="ECO:0000313" key="2">
    <source>
        <dbReference type="Ensembl" id="ENSFHEP00000014520.1"/>
    </source>
</evidence>
<reference evidence="2" key="1">
    <citation type="submission" date="2025-08" db="UniProtKB">
        <authorList>
            <consortium name="Ensembl"/>
        </authorList>
    </citation>
    <scope>IDENTIFICATION</scope>
</reference>
<dbReference type="Proteomes" id="UP000265000">
    <property type="component" value="Unplaced"/>
</dbReference>
<reference evidence="2" key="2">
    <citation type="submission" date="2025-09" db="UniProtKB">
        <authorList>
            <consortium name="Ensembl"/>
        </authorList>
    </citation>
    <scope>IDENTIFICATION</scope>
</reference>
<accession>A0A3Q2TF56</accession>
<keyword evidence="3" id="KW-1185">Reference proteome</keyword>
<dbReference type="Ensembl" id="ENSFHET00000022359.1">
    <property type="protein sequence ID" value="ENSFHEP00000014520.1"/>
    <property type="gene ID" value="ENSFHEG00000016083.1"/>
</dbReference>
<dbReference type="AlphaFoldDB" id="A0A3Q2TF56"/>
<dbReference type="GeneTree" id="ENSGT01100000263720"/>
<protein>
    <recommendedName>
        <fullName evidence="1">DUF4939 domain-containing protein</fullName>
    </recommendedName>
</protein>